<keyword evidence="2 4" id="KW-0689">Ribosomal protein</keyword>
<name>A0A3S8RMK8_9FIRM</name>
<evidence type="ECO:0000313" key="7">
    <source>
        <dbReference type="Proteomes" id="UP000278804"/>
    </source>
</evidence>
<dbReference type="GO" id="GO:0003735">
    <property type="term" value="F:structural constituent of ribosome"/>
    <property type="evidence" value="ECO:0007669"/>
    <property type="project" value="InterPro"/>
</dbReference>
<sequence length="120" mass="13475">MKNRKLGRDSAHRKALLRNLSTSLIVHGRIETTEKKAMELRSVADKLVTLAKRGDLHARREAAKIVFNVVADEKTGQTALQKLFDEIGPKYADRNGGYTRVIKTEMRRGDAAPMAIIEFV</sequence>
<dbReference type="HAMAP" id="MF_01368">
    <property type="entry name" value="Ribosomal_bL17"/>
    <property type="match status" value="1"/>
</dbReference>
<protein>
    <recommendedName>
        <fullName evidence="4">Large ribosomal subunit protein bL17</fullName>
    </recommendedName>
</protein>
<dbReference type="Pfam" id="PF01196">
    <property type="entry name" value="Ribosomal_L17"/>
    <property type="match status" value="1"/>
</dbReference>
<evidence type="ECO:0000256" key="4">
    <source>
        <dbReference type="HAMAP-Rule" id="MF_01368"/>
    </source>
</evidence>
<evidence type="ECO:0000256" key="1">
    <source>
        <dbReference type="ARBA" id="ARBA00008777"/>
    </source>
</evidence>
<evidence type="ECO:0000313" key="6">
    <source>
        <dbReference type="EMBL" id="AZK44093.1"/>
    </source>
</evidence>
<dbReference type="FunFam" id="3.90.1030.10:FF:000001">
    <property type="entry name" value="50S ribosomal protein L17"/>
    <property type="match status" value="1"/>
</dbReference>
<dbReference type="PANTHER" id="PTHR14413:SF16">
    <property type="entry name" value="LARGE RIBOSOMAL SUBUNIT PROTEIN BL17M"/>
    <property type="match status" value="1"/>
</dbReference>
<dbReference type="KEGG" id="eri:EEI45_04365"/>
<dbReference type="PANTHER" id="PTHR14413">
    <property type="entry name" value="RIBOSOMAL PROTEIN L17"/>
    <property type="match status" value="1"/>
</dbReference>
<dbReference type="EMBL" id="CP034234">
    <property type="protein sequence ID" value="AZK44093.1"/>
    <property type="molecule type" value="Genomic_DNA"/>
</dbReference>
<dbReference type="RefSeq" id="WP_018579484.1">
    <property type="nucleotide sequence ID" value="NZ_CP034234.1"/>
</dbReference>
<dbReference type="AlphaFoldDB" id="A0A3S8RMK8"/>
<keyword evidence="7" id="KW-1185">Reference proteome</keyword>
<dbReference type="Proteomes" id="UP000278804">
    <property type="component" value="Chromosome"/>
</dbReference>
<evidence type="ECO:0000256" key="3">
    <source>
        <dbReference type="ARBA" id="ARBA00023274"/>
    </source>
</evidence>
<gene>
    <name evidence="4" type="primary">rplQ</name>
    <name evidence="6" type="ORF">EEI45_04365</name>
</gene>
<reference evidence="6 7" key="1">
    <citation type="journal article" date="2020" name="Int. J. Syst. Evol. Microbiol.">
        <title>Description of Erysipelothrix piscisicarius sp. nov., an emergent fish pathogen, and assessment of virulence using a tiger barb (Puntigrus tetrazona) infection model.</title>
        <authorList>
            <person name="Pomaranski E.K."/>
            <person name="Griffin M.J."/>
            <person name="Camus A.C."/>
            <person name="Armwood A.R."/>
            <person name="Shelley J."/>
            <person name="Waldbieser G.C."/>
            <person name="LaFrentz B.R."/>
            <person name="Garcia J.C."/>
            <person name="Yanong R."/>
            <person name="Soto E."/>
        </authorList>
    </citation>
    <scope>NUCLEOTIDE SEQUENCE [LARGE SCALE GENOMIC DNA]</scope>
    <source>
        <strain evidence="6 7">15TAL0474</strain>
    </source>
</reference>
<dbReference type="Gene3D" id="3.90.1030.10">
    <property type="entry name" value="Ribosomal protein L17"/>
    <property type="match status" value="1"/>
</dbReference>
<comment type="similarity">
    <text evidence="1 4 5">Belongs to the bacterial ribosomal protein bL17 family.</text>
</comment>
<evidence type="ECO:0000256" key="5">
    <source>
        <dbReference type="RuleBase" id="RU000660"/>
    </source>
</evidence>
<comment type="subunit">
    <text evidence="4">Part of the 50S ribosomal subunit. Contacts protein L32.</text>
</comment>
<dbReference type="NCBIfam" id="TIGR00059">
    <property type="entry name" value="L17"/>
    <property type="match status" value="1"/>
</dbReference>
<dbReference type="InterPro" id="IPR000456">
    <property type="entry name" value="Ribosomal_bL17"/>
</dbReference>
<evidence type="ECO:0000256" key="2">
    <source>
        <dbReference type="ARBA" id="ARBA00022980"/>
    </source>
</evidence>
<dbReference type="GO" id="GO:0022625">
    <property type="term" value="C:cytosolic large ribosomal subunit"/>
    <property type="evidence" value="ECO:0007669"/>
    <property type="project" value="TreeGrafter"/>
</dbReference>
<dbReference type="InterPro" id="IPR036373">
    <property type="entry name" value="Ribosomal_bL17_sf"/>
</dbReference>
<organism evidence="6 7">
    <name type="scientific">Erysipelothrix piscisicarius</name>
    <dbReference type="NCBI Taxonomy" id="2485784"/>
    <lineage>
        <taxon>Bacteria</taxon>
        <taxon>Bacillati</taxon>
        <taxon>Bacillota</taxon>
        <taxon>Erysipelotrichia</taxon>
        <taxon>Erysipelotrichales</taxon>
        <taxon>Erysipelotrichaceae</taxon>
        <taxon>Erysipelothrix</taxon>
    </lineage>
</organism>
<dbReference type="SUPFAM" id="SSF64263">
    <property type="entry name" value="Prokaryotic ribosomal protein L17"/>
    <property type="match status" value="1"/>
</dbReference>
<dbReference type="GO" id="GO:0006412">
    <property type="term" value="P:translation"/>
    <property type="evidence" value="ECO:0007669"/>
    <property type="project" value="UniProtKB-UniRule"/>
</dbReference>
<accession>A0A3S8RMK8</accession>
<keyword evidence="3 4" id="KW-0687">Ribonucleoprotein</keyword>
<proteinExistence type="inferred from homology"/>